<dbReference type="PANTHER" id="PTHR34989">
    <property type="entry name" value="PROTEIN HDED"/>
    <property type="match status" value="1"/>
</dbReference>
<name>A0A7Y9JY10_9CELL</name>
<dbReference type="InterPro" id="IPR052712">
    <property type="entry name" value="Acid_resist_chaperone_HdeD"/>
</dbReference>
<evidence type="ECO:0000313" key="4">
    <source>
        <dbReference type="Proteomes" id="UP000577956"/>
    </source>
</evidence>
<reference evidence="3 4" key="1">
    <citation type="submission" date="2020-07" db="EMBL/GenBank/DDBJ databases">
        <title>Sequencing the genomes of 1000 actinobacteria strains.</title>
        <authorList>
            <person name="Klenk H.-P."/>
        </authorList>
    </citation>
    <scope>NUCLEOTIDE SEQUENCE [LARGE SCALE GENOMIC DNA]</scope>
    <source>
        <strain evidence="3 4">DSM 24482</strain>
    </source>
</reference>
<evidence type="ECO:0000313" key="2">
    <source>
        <dbReference type="EMBL" id="GIG32657.1"/>
    </source>
</evidence>
<organism evidence="3 4">
    <name type="scientific">Cellulomonas oligotrophica</name>
    <dbReference type="NCBI Taxonomy" id="931536"/>
    <lineage>
        <taxon>Bacteria</taxon>
        <taxon>Bacillati</taxon>
        <taxon>Actinomycetota</taxon>
        <taxon>Actinomycetes</taxon>
        <taxon>Micrococcales</taxon>
        <taxon>Cellulomonadaceae</taxon>
        <taxon>Cellulomonas</taxon>
    </lineage>
</organism>
<dbReference type="Proteomes" id="UP000577956">
    <property type="component" value="Unassembled WGS sequence"/>
</dbReference>
<dbReference type="Pfam" id="PF03729">
    <property type="entry name" value="DUF308"/>
    <property type="match status" value="2"/>
</dbReference>
<dbReference type="PANTHER" id="PTHR34989:SF1">
    <property type="entry name" value="PROTEIN HDED"/>
    <property type="match status" value="1"/>
</dbReference>
<dbReference type="InterPro" id="IPR005325">
    <property type="entry name" value="DUF308_memb"/>
</dbReference>
<keyword evidence="5" id="KW-1185">Reference proteome</keyword>
<dbReference type="GO" id="GO:0005886">
    <property type="term" value="C:plasma membrane"/>
    <property type="evidence" value="ECO:0007669"/>
    <property type="project" value="TreeGrafter"/>
</dbReference>
<feature type="transmembrane region" description="Helical" evidence="1">
    <location>
        <begin position="130"/>
        <end position="150"/>
    </location>
</feature>
<dbReference type="EMBL" id="JACCBK010000001">
    <property type="protein sequence ID" value="NYD86451.1"/>
    <property type="molecule type" value="Genomic_DNA"/>
</dbReference>
<comment type="caution">
    <text evidence="3">The sequence shown here is derived from an EMBL/GenBank/DDBJ whole genome shotgun (WGS) entry which is preliminary data.</text>
</comment>
<keyword evidence="1" id="KW-0812">Transmembrane</keyword>
<dbReference type="AlphaFoldDB" id="A0A7Y9JY10"/>
<sequence>MVDDVVHEVSKVLRSVWWLPVLRGVVLLVLGIALLAQPTVTTSAIIWLFGLFAVVDGVLAAAQGLANRGTPGAGWWVVEGLGGVLVGAVVMLWPGPTVRVLFFLLAAWLLVLGVVSIIASVAISRSRDVGWHWPFALGLVSTLFALLLVVRPQQSLAVFAVLLGLFAFVSGALNVVGGFAVRSLARELESRPAA</sequence>
<dbReference type="RefSeq" id="WP_140458074.1">
    <property type="nucleotide sequence ID" value="NZ_BAABFI010000001.1"/>
</dbReference>
<gene>
    <name evidence="3" type="ORF">BKA21_002000</name>
    <name evidence="2" type="ORF">Col01nite_18160</name>
</gene>
<dbReference type="EMBL" id="BONN01000004">
    <property type="protein sequence ID" value="GIG32657.1"/>
    <property type="molecule type" value="Genomic_DNA"/>
</dbReference>
<feature type="transmembrane region" description="Helical" evidence="1">
    <location>
        <begin position="42"/>
        <end position="62"/>
    </location>
</feature>
<protein>
    <submittedName>
        <fullName evidence="3">Uncharacterized membrane protein HdeD (DUF308 family)</fullName>
    </submittedName>
</protein>
<keyword evidence="1" id="KW-0472">Membrane</keyword>
<evidence type="ECO:0000313" key="3">
    <source>
        <dbReference type="EMBL" id="NYD86451.1"/>
    </source>
</evidence>
<reference evidence="2 5" key="2">
    <citation type="submission" date="2021-01" db="EMBL/GenBank/DDBJ databases">
        <title>Whole genome shotgun sequence of Cellulomonas oligotrophica NBRC 109435.</title>
        <authorList>
            <person name="Komaki H."/>
            <person name="Tamura T."/>
        </authorList>
    </citation>
    <scope>NUCLEOTIDE SEQUENCE [LARGE SCALE GENOMIC DNA]</scope>
    <source>
        <strain evidence="2 5">NBRC 109435</strain>
    </source>
</reference>
<proteinExistence type="predicted"/>
<keyword evidence="1" id="KW-1133">Transmembrane helix</keyword>
<accession>A0A7Y9JY10</accession>
<feature type="transmembrane region" description="Helical" evidence="1">
    <location>
        <begin position="156"/>
        <end position="181"/>
    </location>
</feature>
<feature type="transmembrane region" description="Helical" evidence="1">
    <location>
        <begin position="16"/>
        <end position="36"/>
    </location>
</feature>
<dbReference type="Proteomes" id="UP000618382">
    <property type="component" value="Unassembled WGS sequence"/>
</dbReference>
<feature type="transmembrane region" description="Helical" evidence="1">
    <location>
        <begin position="100"/>
        <end position="123"/>
    </location>
</feature>
<evidence type="ECO:0000256" key="1">
    <source>
        <dbReference type="SAM" id="Phobius"/>
    </source>
</evidence>
<feature type="transmembrane region" description="Helical" evidence="1">
    <location>
        <begin position="74"/>
        <end position="94"/>
    </location>
</feature>
<evidence type="ECO:0000313" key="5">
    <source>
        <dbReference type="Proteomes" id="UP000618382"/>
    </source>
</evidence>